<dbReference type="EMBL" id="KE343704">
    <property type="protein sequence ID" value="EXB38946.1"/>
    <property type="molecule type" value="Genomic_DNA"/>
</dbReference>
<dbReference type="STRING" id="981085.W9QK70"/>
<dbReference type="Proteomes" id="UP000030645">
    <property type="component" value="Unassembled WGS sequence"/>
</dbReference>
<gene>
    <name evidence="1" type="ORF">L484_027381</name>
</gene>
<accession>W9QK70</accession>
<evidence type="ECO:0000313" key="1">
    <source>
        <dbReference type="EMBL" id="EXB38946.1"/>
    </source>
</evidence>
<dbReference type="AlphaFoldDB" id="W9QK70"/>
<name>W9QK70_9ROSA</name>
<keyword evidence="2" id="KW-1185">Reference proteome</keyword>
<protein>
    <submittedName>
        <fullName evidence="1">Uncharacterized protein</fullName>
    </submittedName>
</protein>
<dbReference type="Gene3D" id="1.25.40.20">
    <property type="entry name" value="Ankyrin repeat-containing domain"/>
    <property type="match status" value="1"/>
</dbReference>
<organism evidence="1 2">
    <name type="scientific">Morus notabilis</name>
    <dbReference type="NCBI Taxonomy" id="981085"/>
    <lineage>
        <taxon>Eukaryota</taxon>
        <taxon>Viridiplantae</taxon>
        <taxon>Streptophyta</taxon>
        <taxon>Embryophyta</taxon>
        <taxon>Tracheophyta</taxon>
        <taxon>Spermatophyta</taxon>
        <taxon>Magnoliopsida</taxon>
        <taxon>eudicotyledons</taxon>
        <taxon>Gunneridae</taxon>
        <taxon>Pentapetalae</taxon>
        <taxon>rosids</taxon>
        <taxon>fabids</taxon>
        <taxon>Rosales</taxon>
        <taxon>Moraceae</taxon>
        <taxon>Moreae</taxon>
        <taxon>Morus</taxon>
    </lineage>
</organism>
<proteinExistence type="predicted"/>
<evidence type="ECO:0000313" key="2">
    <source>
        <dbReference type="Proteomes" id="UP000030645"/>
    </source>
</evidence>
<dbReference type="PANTHER" id="PTHR24121">
    <property type="entry name" value="NO MECHANORECEPTOR POTENTIAL C, ISOFORM D-RELATED"/>
    <property type="match status" value="1"/>
</dbReference>
<reference evidence="2" key="1">
    <citation type="submission" date="2013-01" db="EMBL/GenBank/DDBJ databases">
        <title>Draft Genome Sequence of a Mulberry Tree, Morus notabilis C.K. Schneid.</title>
        <authorList>
            <person name="He N."/>
            <person name="Zhao S."/>
        </authorList>
    </citation>
    <scope>NUCLEOTIDE SEQUENCE</scope>
</reference>
<dbReference type="PANTHER" id="PTHR24121:SF21">
    <property type="entry name" value="ANKYRIN REPEAT FAMILY PROTEIN"/>
    <property type="match status" value="1"/>
</dbReference>
<dbReference type="SMART" id="SM00248">
    <property type="entry name" value="ANK"/>
    <property type="match status" value="6"/>
</dbReference>
<sequence length="416" mass="46616">MTLQDSDVTQPLDIDSSLGLVINCEQLLVNFHRSRENPESARNTTGDQQHVNPNITDGNLDYYLPLYKAALEGNWEAAKRFLDNDPSAAIASITLLSFTALHVAASEGHTEFLEKLVGLMSTEAMAAGDMEGQTALHIAAISGSLGAAVALVKRNPRLTGVVDHKGYTPLVLAARYASGSELVWYLTLTTTDEEPGRPFTGPLAADLVHMLISSGYLDTLLYLLQHYPNLATMEEISPLSDLVLTSFNFLSGSKLGFWERFIYSSPSFIKRLQDAKLKHHCAVELFRQICTMIRETRGSDLTDYFLSKGEILYEVTSRGMVDILAMILQFCPDLAYVRIENQTLMHITIQHRQEKIFRFLLEKNLQRLDYGPQTRSGAVDILCLAAKLLPFPQLSRISGAALQMQRDIWWFKVRWL</sequence>
<dbReference type="InterPro" id="IPR036770">
    <property type="entry name" value="Ankyrin_rpt-contain_sf"/>
</dbReference>
<dbReference type="Pfam" id="PF12796">
    <property type="entry name" value="Ank_2"/>
    <property type="match status" value="1"/>
</dbReference>
<dbReference type="SUPFAM" id="SSF48403">
    <property type="entry name" value="Ankyrin repeat"/>
    <property type="match status" value="1"/>
</dbReference>
<dbReference type="eggNOG" id="KOG0504">
    <property type="taxonomic scope" value="Eukaryota"/>
</dbReference>
<dbReference type="InterPro" id="IPR002110">
    <property type="entry name" value="Ankyrin_rpt"/>
</dbReference>